<evidence type="ECO:0000256" key="1">
    <source>
        <dbReference type="SAM" id="Coils"/>
    </source>
</evidence>
<proteinExistence type="predicted"/>
<evidence type="ECO:0000313" key="3">
    <source>
        <dbReference type="Proteomes" id="UP000235672"/>
    </source>
</evidence>
<dbReference type="OrthoDB" id="10489641at2759"/>
<reference evidence="2 3" key="1">
    <citation type="submission" date="2016-05" db="EMBL/GenBank/DDBJ databases">
        <title>A degradative enzymes factory behind the ericoid mycorrhizal symbiosis.</title>
        <authorList>
            <consortium name="DOE Joint Genome Institute"/>
            <person name="Martino E."/>
            <person name="Morin E."/>
            <person name="Grelet G."/>
            <person name="Kuo A."/>
            <person name="Kohler A."/>
            <person name="Daghino S."/>
            <person name="Barry K."/>
            <person name="Choi C."/>
            <person name="Cichocki N."/>
            <person name="Clum A."/>
            <person name="Copeland A."/>
            <person name="Hainaut M."/>
            <person name="Haridas S."/>
            <person name="Labutti K."/>
            <person name="Lindquist E."/>
            <person name="Lipzen A."/>
            <person name="Khouja H.-R."/>
            <person name="Murat C."/>
            <person name="Ohm R."/>
            <person name="Olson A."/>
            <person name="Spatafora J."/>
            <person name="Veneault-Fourrey C."/>
            <person name="Henrissat B."/>
            <person name="Grigoriev I."/>
            <person name="Martin F."/>
            <person name="Perotto S."/>
        </authorList>
    </citation>
    <scope>NUCLEOTIDE SEQUENCE [LARGE SCALE GENOMIC DNA]</scope>
    <source>
        <strain evidence="2 3">UAMH 7357</strain>
    </source>
</reference>
<keyword evidence="3" id="KW-1185">Reference proteome</keyword>
<sequence>MCKYGVVTVASNDCYADPPHVWYKYTYILCNDEGQRCADARQDESQTDPAAENNYVVGSRRLGPCYTCVHLAIAHEAREKALAEAEEIKKKAEEAYAIAEDQAYTEVTEVIEIPSAVTVDAKIHRGQTDIGEADPGGKEAMDMDTMMTNTPVKNVIGGIDNSVHVVKKKNKVARHCMFSVMTGSG</sequence>
<protein>
    <submittedName>
        <fullName evidence="2">Uncharacterized protein</fullName>
    </submittedName>
</protein>
<feature type="coiled-coil region" evidence="1">
    <location>
        <begin position="71"/>
        <end position="102"/>
    </location>
</feature>
<dbReference type="AlphaFoldDB" id="A0A2J6PDS7"/>
<accession>A0A2J6PDS7</accession>
<keyword evidence="1" id="KW-0175">Coiled coil</keyword>
<name>A0A2J6PDS7_9HELO</name>
<gene>
    <name evidence="2" type="ORF">NA56DRAFT_713413</name>
</gene>
<dbReference type="EMBL" id="KZ613561">
    <property type="protein sequence ID" value="PMD12201.1"/>
    <property type="molecule type" value="Genomic_DNA"/>
</dbReference>
<organism evidence="2 3">
    <name type="scientific">Hyaloscypha hepaticicola</name>
    <dbReference type="NCBI Taxonomy" id="2082293"/>
    <lineage>
        <taxon>Eukaryota</taxon>
        <taxon>Fungi</taxon>
        <taxon>Dikarya</taxon>
        <taxon>Ascomycota</taxon>
        <taxon>Pezizomycotina</taxon>
        <taxon>Leotiomycetes</taxon>
        <taxon>Helotiales</taxon>
        <taxon>Hyaloscyphaceae</taxon>
        <taxon>Hyaloscypha</taxon>
    </lineage>
</organism>
<dbReference type="Proteomes" id="UP000235672">
    <property type="component" value="Unassembled WGS sequence"/>
</dbReference>
<evidence type="ECO:0000313" key="2">
    <source>
        <dbReference type="EMBL" id="PMD12201.1"/>
    </source>
</evidence>